<reference evidence="1 2" key="2">
    <citation type="journal article" date="2022" name="Mol. Ecol. Resour.">
        <title>The genomes of chicory, endive, great burdock and yacon provide insights into Asteraceae paleo-polyploidization history and plant inulin production.</title>
        <authorList>
            <person name="Fan W."/>
            <person name="Wang S."/>
            <person name="Wang H."/>
            <person name="Wang A."/>
            <person name="Jiang F."/>
            <person name="Liu H."/>
            <person name="Zhao H."/>
            <person name="Xu D."/>
            <person name="Zhang Y."/>
        </authorList>
    </citation>
    <scope>NUCLEOTIDE SEQUENCE [LARGE SCALE GENOMIC DNA]</scope>
    <source>
        <strain evidence="2">cv. Niubang</strain>
    </source>
</reference>
<name>A0ACB9FLN4_ARCLA</name>
<dbReference type="Proteomes" id="UP001055879">
    <property type="component" value="Linkage Group LG01"/>
</dbReference>
<gene>
    <name evidence="1" type="ORF">L6452_03024</name>
</gene>
<dbReference type="EMBL" id="CM042047">
    <property type="protein sequence ID" value="KAI3771853.1"/>
    <property type="molecule type" value="Genomic_DNA"/>
</dbReference>
<comment type="caution">
    <text evidence="1">The sequence shown here is derived from an EMBL/GenBank/DDBJ whole genome shotgun (WGS) entry which is preliminary data.</text>
</comment>
<proteinExistence type="predicted"/>
<accession>A0ACB9FLN4</accession>
<sequence length="319" mass="36211">MAPGTKIGVDPSGKAVDDRTYRGMIGSLMYFTSSRPDIMFSACLCARYQASPKESHFSAVKRIFRYLKGTADLDMWYPKDTGFELTAYSDADHAGCMLDRKSTSGHIQFLGDKLVSWASKKQLCVSTSTAKAEYVAAASCCSQVLWMGTQLRDYGFKYDKIPIYCDSKSAIAISANPVQHTKTKHIDVRYHFIKGNVEKCTIELYFVNTDYHLADLFTKPLDEQRFNFLISKLDFEGELKRSYLLCLEAEFMRFKLGVRQLALANSCLKPHLLLISFLTEKCFNFSEDATHMLSRLHSEDVDIEQEGSLPHLRTSIMHN</sequence>
<keyword evidence="2" id="KW-1185">Reference proteome</keyword>
<protein>
    <submittedName>
        <fullName evidence="1">Uncharacterized protein</fullName>
    </submittedName>
</protein>
<evidence type="ECO:0000313" key="1">
    <source>
        <dbReference type="EMBL" id="KAI3771853.1"/>
    </source>
</evidence>
<organism evidence="1 2">
    <name type="scientific">Arctium lappa</name>
    <name type="common">Greater burdock</name>
    <name type="synonym">Lappa major</name>
    <dbReference type="NCBI Taxonomy" id="4217"/>
    <lineage>
        <taxon>Eukaryota</taxon>
        <taxon>Viridiplantae</taxon>
        <taxon>Streptophyta</taxon>
        <taxon>Embryophyta</taxon>
        <taxon>Tracheophyta</taxon>
        <taxon>Spermatophyta</taxon>
        <taxon>Magnoliopsida</taxon>
        <taxon>eudicotyledons</taxon>
        <taxon>Gunneridae</taxon>
        <taxon>Pentapetalae</taxon>
        <taxon>asterids</taxon>
        <taxon>campanulids</taxon>
        <taxon>Asterales</taxon>
        <taxon>Asteraceae</taxon>
        <taxon>Carduoideae</taxon>
        <taxon>Cardueae</taxon>
        <taxon>Arctiinae</taxon>
        <taxon>Arctium</taxon>
    </lineage>
</organism>
<evidence type="ECO:0000313" key="2">
    <source>
        <dbReference type="Proteomes" id="UP001055879"/>
    </source>
</evidence>
<reference evidence="2" key="1">
    <citation type="journal article" date="2022" name="Mol. Ecol. Resour.">
        <title>The genomes of chicory, endive, great burdock and yacon provide insights into Asteraceae palaeo-polyploidization history and plant inulin production.</title>
        <authorList>
            <person name="Fan W."/>
            <person name="Wang S."/>
            <person name="Wang H."/>
            <person name="Wang A."/>
            <person name="Jiang F."/>
            <person name="Liu H."/>
            <person name="Zhao H."/>
            <person name="Xu D."/>
            <person name="Zhang Y."/>
        </authorList>
    </citation>
    <scope>NUCLEOTIDE SEQUENCE [LARGE SCALE GENOMIC DNA]</scope>
    <source>
        <strain evidence="2">cv. Niubang</strain>
    </source>
</reference>